<accession>A0A1N6R1P0</accession>
<organism evidence="2 3">
    <name type="scientific">Paracoccus thiocyanatus</name>
    <dbReference type="NCBI Taxonomy" id="34006"/>
    <lineage>
        <taxon>Bacteria</taxon>
        <taxon>Pseudomonadati</taxon>
        <taxon>Pseudomonadota</taxon>
        <taxon>Alphaproteobacteria</taxon>
        <taxon>Rhodobacterales</taxon>
        <taxon>Paracoccaceae</taxon>
        <taxon>Paracoccus</taxon>
    </lineage>
</organism>
<evidence type="ECO:0000313" key="2">
    <source>
        <dbReference type="EMBL" id="SIQ22751.1"/>
    </source>
</evidence>
<gene>
    <name evidence="2" type="ORF">SAMN05421641_10519</name>
</gene>
<dbReference type="EMBL" id="FTMK01000005">
    <property type="protein sequence ID" value="SIQ22751.1"/>
    <property type="molecule type" value="Genomic_DNA"/>
</dbReference>
<feature type="chain" id="PRO_5012771661" evidence="1">
    <location>
        <begin position="35"/>
        <end position="173"/>
    </location>
</feature>
<sequence length="173" mass="18400">MDGGESYPVDSMRPALPLSFLLAGLLLAPAAALAQDWGQEPPVVMMCQMIDESGTGWVPEFIMMTRQTSGPRQGRIEVFDPILQRIVGQPIQAVITADDAASRSYGWALAGVRNASGQRTERLDYRLVVQKADGRARVTATALGYANVMAGTGVCGSPASGGPKQEPAPLAWR</sequence>
<dbReference type="AlphaFoldDB" id="A0A1N6R1P0"/>
<dbReference type="Proteomes" id="UP000323956">
    <property type="component" value="Unassembled WGS sequence"/>
</dbReference>
<evidence type="ECO:0000256" key="1">
    <source>
        <dbReference type="SAM" id="SignalP"/>
    </source>
</evidence>
<protein>
    <submittedName>
        <fullName evidence="2">Uncharacterized protein</fullName>
    </submittedName>
</protein>
<name>A0A1N6R1P0_9RHOB</name>
<keyword evidence="1" id="KW-0732">Signal</keyword>
<feature type="signal peptide" evidence="1">
    <location>
        <begin position="1"/>
        <end position="34"/>
    </location>
</feature>
<reference evidence="2 3" key="1">
    <citation type="submission" date="2017-01" db="EMBL/GenBank/DDBJ databases">
        <authorList>
            <person name="Varghese N."/>
            <person name="Submissions S."/>
        </authorList>
    </citation>
    <scope>NUCLEOTIDE SEQUENCE [LARGE SCALE GENOMIC DNA]</scope>
    <source>
        <strain evidence="2 3">ATCC 700171</strain>
    </source>
</reference>
<proteinExistence type="predicted"/>
<evidence type="ECO:0000313" key="3">
    <source>
        <dbReference type="Proteomes" id="UP000323956"/>
    </source>
</evidence>